<keyword evidence="3" id="KW-1185">Reference proteome</keyword>
<dbReference type="PANTHER" id="PTHR37625:SF4">
    <property type="entry name" value="OUTER MEMBRANE LIPOPROTEIN"/>
    <property type="match status" value="1"/>
</dbReference>
<keyword evidence="1" id="KW-0732">Signal</keyword>
<organism evidence="2 3">
    <name type="scientific">Caballeronia jiangsuensis</name>
    <dbReference type="NCBI Taxonomy" id="1458357"/>
    <lineage>
        <taxon>Bacteria</taxon>
        <taxon>Pseudomonadati</taxon>
        <taxon>Pseudomonadota</taxon>
        <taxon>Betaproteobacteria</taxon>
        <taxon>Burkholderiales</taxon>
        <taxon>Burkholderiaceae</taxon>
        <taxon>Caballeronia</taxon>
    </lineage>
</organism>
<comment type="caution">
    <text evidence="2">The sequence shown here is derived from an EMBL/GenBank/DDBJ whole genome shotgun (WGS) entry which is preliminary data.</text>
</comment>
<dbReference type="RefSeq" id="WP_250486744.1">
    <property type="nucleotide sequence ID" value="NZ_JAQQDB010000001.1"/>
</dbReference>
<keyword evidence="2" id="KW-0449">Lipoprotein</keyword>
<accession>A0ABW9CFQ8</accession>
<evidence type="ECO:0000313" key="2">
    <source>
        <dbReference type="EMBL" id="MFM0516098.1"/>
    </source>
</evidence>
<dbReference type="Gene3D" id="2.60.40.4150">
    <property type="entry name" value="Type VI secretion system, lipoprotein SciN"/>
    <property type="match status" value="1"/>
</dbReference>
<dbReference type="EMBL" id="JAQQDB010000001">
    <property type="protein sequence ID" value="MFM0516098.1"/>
    <property type="molecule type" value="Genomic_DNA"/>
</dbReference>
<protein>
    <submittedName>
        <fullName evidence="2">Type VI secretion system lipoprotein TssJ</fullName>
    </submittedName>
</protein>
<dbReference type="InterPro" id="IPR017734">
    <property type="entry name" value="T6SS_SciN"/>
</dbReference>
<dbReference type="NCBIfam" id="TIGR03352">
    <property type="entry name" value="VI_chp_3"/>
    <property type="match status" value="1"/>
</dbReference>
<dbReference type="Pfam" id="PF12790">
    <property type="entry name" value="T6SS-SciN"/>
    <property type="match status" value="1"/>
</dbReference>
<sequence>MSNVEPISRFGRFMRFIAARAVAPVVLMCTLAVTACKSPPPPPPPPPTIVHIDVNAIEKVNPDRSGRPSPVLVRVYELKATAAFDSADFFTLYGKDQATLGADLNAKNEFLLKPGDKQSVEQPVQPGTKFIAVVAAYRDIERSRWRATAPVPPNQTTIMSVSIDAADVSIAAKPAPPPPPSKKKAK</sequence>
<name>A0ABW9CFQ8_9BURK</name>
<reference evidence="2 3" key="1">
    <citation type="journal article" date="2024" name="Chem. Sci.">
        <title>Discovery of megapolipeptins by genome mining of a Burkholderiales bacteria collection.</title>
        <authorList>
            <person name="Paulo B.S."/>
            <person name="Recchia M.J.J."/>
            <person name="Lee S."/>
            <person name="Fergusson C.H."/>
            <person name="Romanowski S.B."/>
            <person name="Hernandez A."/>
            <person name="Krull N."/>
            <person name="Liu D.Y."/>
            <person name="Cavanagh H."/>
            <person name="Bos A."/>
            <person name="Gray C.A."/>
            <person name="Murphy B.T."/>
            <person name="Linington R.G."/>
            <person name="Eustaquio A.S."/>
        </authorList>
    </citation>
    <scope>NUCLEOTIDE SEQUENCE [LARGE SCALE GENOMIC DNA]</scope>
    <source>
        <strain evidence="2 3">RL17-374-BIF-D</strain>
    </source>
</reference>
<gene>
    <name evidence="2" type="primary">tssJ</name>
    <name evidence="2" type="ORF">PQR08_01605</name>
</gene>
<evidence type="ECO:0000313" key="3">
    <source>
        <dbReference type="Proteomes" id="UP001629462"/>
    </source>
</evidence>
<evidence type="ECO:0000256" key="1">
    <source>
        <dbReference type="SAM" id="SignalP"/>
    </source>
</evidence>
<dbReference type="Proteomes" id="UP001629462">
    <property type="component" value="Unassembled WGS sequence"/>
</dbReference>
<dbReference type="InterPro" id="IPR038706">
    <property type="entry name" value="Type_VI_SciN-like_sf"/>
</dbReference>
<feature type="chain" id="PRO_5047228830" evidence="1">
    <location>
        <begin position="35"/>
        <end position="186"/>
    </location>
</feature>
<proteinExistence type="predicted"/>
<feature type="signal peptide" evidence="1">
    <location>
        <begin position="1"/>
        <end position="34"/>
    </location>
</feature>
<dbReference type="PANTHER" id="PTHR37625">
    <property type="entry name" value="OUTER MEMBRANE LIPOPROTEIN-RELATED"/>
    <property type="match status" value="1"/>
</dbReference>